<gene>
    <name evidence="7" type="ORF">ACFS7Y_03315</name>
</gene>
<feature type="chain" id="PRO_5046401661" evidence="5">
    <location>
        <begin position="25"/>
        <end position="180"/>
    </location>
</feature>
<dbReference type="EMBL" id="JBHUPB010000003">
    <property type="protein sequence ID" value="MFD2966397.1"/>
    <property type="molecule type" value="Genomic_DNA"/>
</dbReference>
<comment type="similarity">
    <text evidence="1">Belongs to the peptidase C40 family.</text>
</comment>
<dbReference type="InterPro" id="IPR038765">
    <property type="entry name" value="Papain-like_cys_pep_sf"/>
</dbReference>
<keyword evidence="2" id="KW-0645">Protease</keyword>
<dbReference type="Gene3D" id="3.90.1720.10">
    <property type="entry name" value="endopeptidase domain like (from Nostoc punctiforme)"/>
    <property type="match status" value="1"/>
</dbReference>
<name>A0ABW6BAF4_9SPHI</name>
<evidence type="ECO:0000256" key="5">
    <source>
        <dbReference type="SAM" id="SignalP"/>
    </source>
</evidence>
<dbReference type="PANTHER" id="PTHR47053">
    <property type="entry name" value="MUREIN DD-ENDOPEPTIDASE MEPH-RELATED"/>
    <property type="match status" value="1"/>
</dbReference>
<keyword evidence="5" id="KW-0732">Signal</keyword>
<proteinExistence type="inferred from homology"/>
<dbReference type="RefSeq" id="WP_320184186.1">
    <property type="nucleotide sequence ID" value="NZ_CP138332.1"/>
</dbReference>
<keyword evidence="4" id="KW-0788">Thiol protease</keyword>
<protein>
    <submittedName>
        <fullName evidence="7">C40 family peptidase</fullName>
    </submittedName>
</protein>
<dbReference type="InterPro" id="IPR051202">
    <property type="entry name" value="Peptidase_C40"/>
</dbReference>
<feature type="signal peptide" evidence="5">
    <location>
        <begin position="1"/>
        <end position="24"/>
    </location>
</feature>
<feature type="domain" description="NlpC/P60" evidence="6">
    <location>
        <begin position="49"/>
        <end position="180"/>
    </location>
</feature>
<evidence type="ECO:0000256" key="1">
    <source>
        <dbReference type="ARBA" id="ARBA00007074"/>
    </source>
</evidence>
<organism evidence="7 8">
    <name type="scientific">Sphingobacterium bambusae</name>
    <dbReference type="NCBI Taxonomy" id="662858"/>
    <lineage>
        <taxon>Bacteria</taxon>
        <taxon>Pseudomonadati</taxon>
        <taxon>Bacteroidota</taxon>
        <taxon>Sphingobacteriia</taxon>
        <taxon>Sphingobacteriales</taxon>
        <taxon>Sphingobacteriaceae</taxon>
        <taxon>Sphingobacterium</taxon>
    </lineage>
</organism>
<comment type="caution">
    <text evidence="7">The sequence shown here is derived from an EMBL/GenBank/DDBJ whole genome shotgun (WGS) entry which is preliminary data.</text>
</comment>
<dbReference type="Pfam" id="PF00877">
    <property type="entry name" value="NLPC_P60"/>
    <property type="match status" value="1"/>
</dbReference>
<evidence type="ECO:0000313" key="7">
    <source>
        <dbReference type="EMBL" id="MFD2966397.1"/>
    </source>
</evidence>
<evidence type="ECO:0000259" key="6">
    <source>
        <dbReference type="PROSITE" id="PS51935"/>
    </source>
</evidence>
<sequence>MLVKKCIRTAGLASLLFICMPAITAVSNIVVYNNIEANVKLGIATTSDNSPAAEIISFAKKFIGVQYRYGASSPTKGFDCSGYVYYVFKKFNINLPRSSSAIGQAGEQIALSAAKAGDIILFTGTNPSKRTIGHVGIVLSNDSNTGLRFIHASSGKAQAVTETPLEGSYKRRFMKVIRVL</sequence>
<reference evidence="8" key="1">
    <citation type="journal article" date="2019" name="Int. J. Syst. Evol. Microbiol.">
        <title>The Global Catalogue of Microorganisms (GCM) 10K type strain sequencing project: providing services to taxonomists for standard genome sequencing and annotation.</title>
        <authorList>
            <consortium name="The Broad Institute Genomics Platform"/>
            <consortium name="The Broad Institute Genome Sequencing Center for Infectious Disease"/>
            <person name="Wu L."/>
            <person name="Ma J."/>
        </authorList>
    </citation>
    <scope>NUCLEOTIDE SEQUENCE [LARGE SCALE GENOMIC DNA]</scope>
    <source>
        <strain evidence="8">KCTC 22814</strain>
    </source>
</reference>
<evidence type="ECO:0000256" key="4">
    <source>
        <dbReference type="ARBA" id="ARBA00022807"/>
    </source>
</evidence>
<dbReference type="SUPFAM" id="SSF54001">
    <property type="entry name" value="Cysteine proteinases"/>
    <property type="match status" value="1"/>
</dbReference>
<dbReference type="Proteomes" id="UP001597525">
    <property type="component" value="Unassembled WGS sequence"/>
</dbReference>
<evidence type="ECO:0000256" key="3">
    <source>
        <dbReference type="ARBA" id="ARBA00022801"/>
    </source>
</evidence>
<evidence type="ECO:0000256" key="2">
    <source>
        <dbReference type="ARBA" id="ARBA00022670"/>
    </source>
</evidence>
<accession>A0ABW6BAF4</accession>
<dbReference type="InterPro" id="IPR000064">
    <property type="entry name" value="NLP_P60_dom"/>
</dbReference>
<keyword evidence="3" id="KW-0378">Hydrolase</keyword>
<dbReference type="PROSITE" id="PS51935">
    <property type="entry name" value="NLPC_P60"/>
    <property type="match status" value="1"/>
</dbReference>
<dbReference type="PANTHER" id="PTHR47053:SF1">
    <property type="entry name" value="MUREIN DD-ENDOPEPTIDASE MEPH-RELATED"/>
    <property type="match status" value="1"/>
</dbReference>
<evidence type="ECO:0000313" key="8">
    <source>
        <dbReference type="Proteomes" id="UP001597525"/>
    </source>
</evidence>
<keyword evidence="8" id="KW-1185">Reference proteome</keyword>